<evidence type="ECO:0000256" key="1">
    <source>
        <dbReference type="ARBA" id="ARBA00001913"/>
    </source>
</evidence>
<dbReference type="GO" id="GO:0016853">
    <property type="term" value="F:isomerase activity"/>
    <property type="evidence" value="ECO:0007669"/>
    <property type="project" value="InterPro"/>
</dbReference>
<comment type="subunit">
    <text evidence="2">Monomer.</text>
</comment>
<dbReference type="STRING" id="408074.SAMN05660909_01008"/>
<dbReference type="InterPro" id="IPR008183">
    <property type="entry name" value="Aldose_1/G6P_1-epimerase"/>
</dbReference>
<keyword evidence="5" id="KW-1185">Reference proteome</keyword>
<evidence type="ECO:0000313" key="4">
    <source>
        <dbReference type="EMBL" id="SEA15928.1"/>
    </source>
</evidence>
<dbReference type="EMBL" id="FNRL01000003">
    <property type="protein sequence ID" value="SEA15928.1"/>
    <property type="molecule type" value="Genomic_DNA"/>
</dbReference>
<dbReference type="GO" id="GO:0005975">
    <property type="term" value="P:carbohydrate metabolic process"/>
    <property type="evidence" value="ECO:0007669"/>
    <property type="project" value="InterPro"/>
</dbReference>
<dbReference type="InterPro" id="IPR011013">
    <property type="entry name" value="Gal_mutarotase_sf_dom"/>
</dbReference>
<organism evidence="4 5">
    <name type="scientific">Chitinophaga terrae</name>
    <name type="common">ex Kim and Jung 2007</name>
    <dbReference type="NCBI Taxonomy" id="408074"/>
    <lineage>
        <taxon>Bacteria</taxon>
        <taxon>Pseudomonadati</taxon>
        <taxon>Bacteroidota</taxon>
        <taxon>Chitinophagia</taxon>
        <taxon>Chitinophagales</taxon>
        <taxon>Chitinophagaceae</taxon>
        <taxon>Chitinophaga</taxon>
    </lineage>
</organism>
<comment type="cofactor">
    <cofactor evidence="1">
        <name>Ca(2+)</name>
        <dbReference type="ChEBI" id="CHEBI:29108"/>
    </cofactor>
</comment>
<evidence type="ECO:0000313" key="5">
    <source>
        <dbReference type="Proteomes" id="UP000199656"/>
    </source>
</evidence>
<sequence>MIQIANEKLTVQVAEQGAELQSIRRNDLNLEYLWSGDPAFWGKKSPVLFPIVGGLKQNAYQYKGQTYKLGRHGFAREQLFTVVQQDGQSATFQLADSAASHEVYPFRFKFNVTYRLDGNTLKVTYRVENTDTNVMLFSVGAHPAFKVPLAEGTSYEDYYLSFNKEENAGIWPLSAEGQVELTPVPFLAHTSDLPLKKSLFYKDALVFKSLASTAISIRSKKTPHGLTVSYEGFPYMGIWAAKDADFVCIEPWCGIADSVNASGNLEEKEGINQLAPGEVLEKTWTVELF</sequence>
<evidence type="ECO:0000256" key="3">
    <source>
        <dbReference type="ARBA" id="ARBA00022837"/>
    </source>
</evidence>
<evidence type="ECO:0000256" key="2">
    <source>
        <dbReference type="ARBA" id="ARBA00011245"/>
    </source>
</evidence>
<dbReference type="InterPro" id="IPR037481">
    <property type="entry name" value="LacX"/>
</dbReference>
<accession>A0A1H3YXS4</accession>
<dbReference type="AlphaFoldDB" id="A0A1H3YXS4"/>
<dbReference type="CDD" id="cd09024">
    <property type="entry name" value="Aldose_epim_lacX"/>
    <property type="match status" value="1"/>
</dbReference>
<protein>
    <submittedName>
        <fullName evidence="4">Galactose mutarotase</fullName>
    </submittedName>
</protein>
<dbReference type="Proteomes" id="UP000199656">
    <property type="component" value="Unassembled WGS sequence"/>
</dbReference>
<dbReference type="PANTHER" id="PTHR11122">
    <property type="entry name" value="APOSPORY-ASSOCIATED PROTEIN C-RELATED"/>
    <property type="match status" value="1"/>
</dbReference>
<dbReference type="GO" id="GO:0030246">
    <property type="term" value="F:carbohydrate binding"/>
    <property type="evidence" value="ECO:0007669"/>
    <property type="project" value="InterPro"/>
</dbReference>
<proteinExistence type="predicted"/>
<dbReference type="InterPro" id="IPR014718">
    <property type="entry name" value="GH-type_carb-bd"/>
</dbReference>
<dbReference type="SUPFAM" id="SSF74650">
    <property type="entry name" value="Galactose mutarotase-like"/>
    <property type="match status" value="1"/>
</dbReference>
<reference evidence="5" key="1">
    <citation type="submission" date="2016-10" db="EMBL/GenBank/DDBJ databases">
        <authorList>
            <person name="Varghese N."/>
            <person name="Submissions S."/>
        </authorList>
    </citation>
    <scope>NUCLEOTIDE SEQUENCE [LARGE SCALE GENOMIC DNA]</scope>
    <source>
        <strain evidence="5">DSM 23920</strain>
    </source>
</reference>
<dbReference type="OrthoDB" id="9795355at2"/>
<dbReference type="PANTHER" id="PTHR11122:SF13">
    <property type="entry name" value="GLUCOSE-6-PHOSPHATE 1-EPIMERASE"/>
    <property type="match status" value="1"/>
</dbReference>
<dbReference type="Gene3D" id="2.70.98.10">
    <property type="match status" value="1"/>
</dbReference>
<keyword evidence="3" id="KW-0106">Calcium</keyword>
<gene>
    <name evidence="4" type="ORF">SAMN05660909_01008</name>
</gene>
<dbReference type="RefSeq" id="WP_089759298.1">
    <property type="nucleotide sequence ID" value="NZ_BKAT01000002.1"/>
</dbReference>
<dbReference type="Pfam" id="PF01263">
    <property type="entry name" value="Aldose_epim"/>
    <property type="match status" value="1"/>
</dbReference>
<name>A0A1H3YXS4_9BACT</name>